<dbReference type="EMBL" id="JAYXUG010000022">
    <property type="protein sequence ID" value="MEC6833596.1"/>
    <property type="molecule type" value="Genomic_DNA"/>
</dbReference>
<comment type="caution">
    <text evidence="1">The sequence shown here is derived from an EMBL/GenBank/DDBJ whole genome shotgun (WGS) entry which is preliminary data.</text>
</comment>
<proteinExistence type="predicted"/>
<dbReference type="GO" id="GO:0005524">
    <property type="term" value="F:ATP binding"/>
    <property type="evidence" value="ECO:0007669"/>
    <property type="project" value="UniProtKB-KW"/>
</dbReference>
<keyword evidence="1" id="KW-0067">ATP-binding</keyword>
<keyword evidence="1" id="KW-0547">Nucleotide-binding</keyword>
<name>A0ABU6LB96_9GAMM</name>
<organism evidence="1 2">
    <name type="scientific">Photobacterium toruni</name>
    <dbReference type="NCBI Taxonomy" id="1935446"/>
    <lineage>
        <taxon>Bacteria</taxon>
        <taxon>Pseudomonadati</taxon>
        <taxon>Pseudomonadota</taxon>
        <taxon>Gammaproteobacteria</taxon>
        <taxon>Vibrionales</taxon>
        <taxon>Vibrionaceae</taxon>
        <taxon>Photobacterium</taxon>
    </lineage>
</organism>
<dbReference type="InterPro" id="IPR036890">
    <property type="entry name" value="HATPase_C_sf"/>
</dbReference>
<dbReference type="RefSeq" id="WP_327775570.1">
    <property type="nucleotide sequence ID" value="NZ_JAYXUG010000022.1"/>
</dbReference>
<keyword evidence="2" id="KW-1185">Reference proteome</keyword>
<sequence>MKKTISKNIIKKRTYRSKCSKLKRKLSNCCFLNWIVRENIKKKLKLIKYPKHNITRKKNYSPSKRIVINAPESLDYYNNSNFNKTNRFIYQLRDCVKNHKRKVLINFSDTNKISAAAMLSLLSEIDILIQESQYGKHSISFNHPKNDKVLSILKQIGLYELLGKTPKIDTKKYDDVSFWRYCSGHCSTPLIVKSMFVEIQKEVAISASKQLYRGFIEAMSNSVEHAYMNDDNCISKNNTSKWWTFAGVRDNKLCVVVCDKGLGIPSTLPKTQGMDRIKDILISLGANRNLVSDSNFIKAATCLSKTRTGKDHRGKGLADIKSVIDTIGHGHLLIFSNKGEYRYKAHGKVNEVIRDKKTSINGTIIEWIIPLQECSKENDVQ</sequence>
<evidence type="ECO:0000313" key="1">
    <source>
        <dbReference type="EMBL" id="MEC6833596.1"/>
    </source>
</evidence>
<gene>
    <name evidence="1" type="ORF">VXS06_17670</name>
</gene>
<evidence type="ECO:0000313" key="2">
    <source>
        <dbReference type="Proteomes" id="UP001306119"/>
    </source>
</evidence>
<protein>
    <submittedName>
        <fullName evidence="1">ATP-binding protein</fullName>
    </submittedName>
</protein>
<accession>A0ABU6LB96</accession>
<dbReference type="Proteomes" id="UP001306119">
    <property type="component" value="Unassembled WGS sequence"/>
</dbReference>
<reference evidence="1 2" key="1">
    <citation type="submission" date="2024-01" db="EMBL/GenBank/DDBJ databases">
        <title>Active colonisers of the gastrointestinal tract of Atlantic salmon farmed in a warm water region.</title>
        <authorList>
            <person name="Bowman J.P."/>
        </authorList>
    </citation>
    <scope>NUCLEOTIDE SEQUENCE [LARGE SCALE GENOMIC DNA]</scope>
    <source>
        <strain evidence="1 2">S3MW1</strain>
    </source>
</reference>
<dbReference type="SUPFAM" id="SSF55874">
    <property type="entry name" value="ATPase domain of HSP90 chaperone/DNA topoisomerase II/histidine kinase"/>
    <property type="match status" value="1"/>
</dbReference>